<evidence type="ECO:0000256" key="5">
    <source>
        <dbReference type="ARBA" id="ARBA00022530"/>
    </source>
</evidence>
<dbReference type="GO" id="GO:0060070">
    <property type="term" value="P:canonical Wnt signaling pathway"/>
    <property type="evidence" value="ECO:0007669"/>
    <property type="project" value="TreeGrafter"/>
</dbReference>
<evidence type="ECO:0000256" key="10">
    <source>
        <dbReference type="RuleBase" id="RU003500"/>
    </source>
</evidence>
<evidence type="ECO:0000256" key="9">
    <source>
        <dbReference type="ARBA" id="ARBA00023288"/>
    </source>
</evidence>
<dbReference type="GO" id="GO:0005615">
    <property type="term" value="C:extracellular space"/>
    <property type="evidence" value="ECO:0007669"/>
    <property type="project" value="TreeGrafter"/>
</dbReference>
<reference evidence="11" key="2">
    <citation type="journal article" date="2023" name="Science">
        <title>Genomic signatures of disease resistance in endangered staghorn corals.</title>
        <authorList>
            <person name="Vollmer S.V."/>
            <person name="Selwyn J.D."/>
            <person name="Despard B.A."/>
            <person name="Roesel C.L."/>
        </authorList>
    </citation>
    <scope>NUCLEOTIDE SEQUENCE</scope>
    <source>
        <strain evidence="11">K2</strain>
    </source>
</reference>
<comment type="subcellular location">
    <subcellularLocation>
        <location evidence="1 10">Secreted</location>
        <location evidence="1 10">Extracellular space</location>
        <location evidence="1 10">Extracellular matrix</location>
    </subcellularLocation>
</comment>
<dbReference type="InterPro" id="IPR043158">
    <property type="entry name" value="Wnt_C"/>
</dbReference>
<dbReference type="Gene3D" id="3.30.2460.20">
    <property type="match status" value="1"/>
</dbReference>
<keyword evidence="4" id="KW-0964">Secreted</keyword>
<keyword evidence="12" id="KW-1185">Reference proteome</keyword>
<keyword evidence="9" id="KW-0449">Lipoprotein</keyword>
<dbReference type="Proteomes" id="UP001249851">
    <property type="component" value="Unassembled WGS sequence"/>
</dbReference>
<keyword evidence="7" id="KW-1015">Disulfide bond</keyword>
<reference evidence="11" key="1">
    <citation type="journal article" date="2023" name="G3 (Bethesda)">
        <title>Whole genome assembly and annotation of the endangered Caribbean coral Acropora cervicornis.</title>
        <authorList>
            <person name="Selwyn J.D."/>
            <person name="Vollmer S.V."/>
        </authorList>
    </citation>
    <scope>NUCLEOTIDE SEQUENCE</scope>
    <source>
        <strain evidence="11">K2</strain>
    </source>
</reference>
<dbReference type="Pfam" id="PF00110">
    <property type="entry name" value="wnt"/>
    <property type="match status" value="1"/>
</dbReference>
<evidence type="ECO:0000256" key="3">
    <source>
        <dbReference type="ARBA" id="ARBA00022473"/>
    </source>
</evidence>
<comment type="similarity">
    <text evidence="2 10">Belongs to the Wnt family.</text>
</comment>
<evidence type="ECO:0000256" key="1">
    <source>
        <dbReference type="ARBA" id="ARBA00004498"/>
    </source>
</evidence>
<dbReference type="SMART" id="SM00097">
    <property type="entry name" value="WNT1"/>
    <property type="match status" value="1"/>
</dbReference>
<evidence type="ECO:0000313" key="12">
    <source>
        <dbReference type="Proteomes" id="UP001249851"/>
    </source>
</evidence>
<accession>A0AAD9QB91</accession>
<gene>
    <name evidence="11" type="ORF">P5673_020071</name>
</gene>
<dbReference type="PANTHER" id="PTHR12027:SF101">
    <property type="entry name" value="PROTEIN WNT-4"/>
    <property type="match status" value="1"/>
</dbReference>
<dbReference type="EMBL" id="JARQWQ010000048">
    <property type="protein sequence ID" value="KAK2557706.1"/>
    <property type="molecule type" value="Genomic_DNA"/>
</dbReference>
<dbReference type="PANTHER" id="PTHR12027">
    <property type="entry name" value="WNT RELATED"/>
    <property type="match status" value="1"/>
</dbReference>
<organism evidence="11 12">
    <name type="scientific">Acropora cervicornis</name>
    <name type="common">Staghorn coral</name>
    <dbReference type="NCBI Taxonomy" id="6130"/>
    <lineage>
        <taxon>Eukaryota</taxon>
        <taxon>Metazoa</taxon>
        <taxon>Cnidaria</taxon>
        <taxon>Anthozoa</taxon>
        <taxon>Hexacorallia</taxon>
        <taxon>Scleractinia</taxon>
        <taxon>Astrocoeniina</taxon>
        <taxon>Acroporidae</taxon>
        <taxon>Acropora</taxon>
    </lineage>
</organism>
<dbReference type="GO" id="GO:0045165">
    <property type="term" value="P:cell fate commitment"/>
    <property type="evidence" value="ECO:0007669"/>
    <property type="project" value="TreeGrafter"/>
</dbReference>
<dbReference type="InterPro" id="IPR005817">
    <property type="entry name" value="Wnt"/>
</dbReference>
<sequence>MECLSRAAVEAASNLTRLNASINMVSMNLNCLFAHVLLAFEFGLISQVYSTKWLSLALVSSKNRDTFISTESCDEMGNRLNRRQVEFCKKNIIVMNSIKTGAVEAVSECQHQFRHRRWNCTTMHFDKSPVFGNSANGGIREAAFVQSISSASVAYAVTRSCSSGILGHMCGCDQGRKGTSETGWPWAGCSDDIDFGIDFSKKFVDVHEQGPRAPKPSHVLMNLHNNDAGRLAVKNNIKIPCKCHGPTGSCNFQTCWRSLPHFRLVGDHIKEKFDSATKVEVRLIGSKRVLIPQSPDIKPPTIDDLVFLDTSPDFCIADLAKGTLGTQGRQCNRTSQAIDGCQLLCCERTFTTRQEVQDKRCLCKFHWCCFIQCQKCPTRVEISVCD</sequence>
<keyword evidence="6 10" id="KW-0879">Wnt signaling pathway</keyword>
<dbReference type="AlphaFoldDB" id="A0AAD9QB91"/>
<keyword evidence="3 10" id="KW-0217">Developmental protein</keyword>
<dbReference type="GO" id="GO:0005125">
    <property type="term" value="F:cytokine activity"/>
    <property type="evidence" value="ECO:0007669"/>
    <property type="project" value="TreeGrafter"/>
</dbReference>
<dbReference type="FunFam" id="3.30.2460.20:FF:000001">
    <property type="entry name" value="Wnt homolog"/>
    <property type="match status" value="1"/>
</dbReference>
<dbReference type="PRINTS" id="PR01349">
    <property type="entry name" value="WNTPROTEIN"/>
</dbReference>
<name>A0AAD9QB91_ACRCE</name>
<evidence type="ECO:0000256" key="4">
    <source>
        <dbReference type="ARBA" id="ARBA00022525"/>
    </source>
</evidence>
<keyword evidence="8" id="KW-0325">Glycoprotein</keyword>
<evidence type="ECO:0000313" key="11">
    <source>
        <dbReference type="EMBL" id="KAK2557706.1"/>
    </source>
</evidence>
<evidence type="ECO:0000256" key="8">
    <source>
        <dbReference type="ARBA" id="ARBA00023180"/>
    </source>
</evidence>
<dbReference type="GO" id="GO:0030182">
    <property type="term" value="P:neuron differentiation"/>
    <property type="evidence" value="ECO:0007669"/>
    <property type="project" value="TreeGrafter"/>
</dbReference>
<dbReference type="GO" id="GO:0005109">
    <property type="term" value="F:frizzled binding"/>
    <property type="evidence" value="ECO:0007669"/>
    <property type="project" value="TreeGrafter"/>
</dbReference>
<protein>
    <recommendedName>
        <fullName evidence="10">Protein Wnt</fullName>
    </recommendedName>
</protein>
<evidence type="ECO:0000256" key="6">
    <source>
        <dbReference type="ARBA" id="ARBA00022687"/>
    </source>
</evidence>
<evidence type="ECO:0000256" key="7">
    <source>
        <dbReference type="ARBA" id="ARBA00023157"/>
    </source>
</evidence>
<keyword evidence="5" id="KW-0272">Extracellular matrix</keyword>
<comment type="caution">
    <text evidence="11">The sequence shown here is derived from an EMBL/GenBank/DDBJ whole genome shotgun (WGS) entry which is preliminary data.</text>
</comment>
<comment type="function">
    <text evidence="10">Ligand for members of the frizzled family of seven transmembrane receptors.</text>
</comment>
<proteinExistence type="inferred from homology"/>
<evidence type="ECO:0000256" key="2">
    <source>
        <dbReference type="ARBA" id="ARBA00005683"/>
    </source>
</evidence>